<evidence type="ECO:0000313" key="5">
    <source>
        <dbReference type="EMBL" id="MCQ5120967.1"/>
    </source>
</evidence>
<feature type="domain" description="Methyltransferase type 11" evidence="4">
    <location>
        <begin position="44"/>
        <end position="134"/>
    </location>
</feature>
<keyword evidence="3" id="KW-0949">S-adenosyl-L-methionine</keyword>
<dbReference type="Gene3D" id="3.40.50.150">
    <property type="entry name" value="Vaccinia Virus protein VP39"/>
    <property type="match status" value="1"/>
</dbReference>
<evidence type="ECO:0000259" key="4">
    <source>
        <dbReference type="Pfam" id="PF08241"/>
    </source>
</evidence>
<organism evidence="5 6">
    <name type="scientific">Massilicoli timonensis</name>
    <dbReference type="NCBI Taxonomy" id="2015901"/>
    <lineage>
        <taxon>Bacteria</taxon>
        <taxon>Bacillati</taxon>
        <taxon>Bacillota</taxon>
        <taxon>Erysipelotrichia</taxon>
        <taxon>Erysipelotrichales</taxon>
        <taxon>Erysipelotrichaceae</taxon>
        <taxon>Massilicoli</taxon>
    </lineage>
</organism>
<name>A0ABT1SIL4_9FIRM</name>
<dbReference type="PANTHER" id="PTHR43464">
    <property type="entry name" value="METHYLTRANSFERASE"/>
    <property type="match status" value="1"/>
</dbReference>
<dbReference type="InterPro" id="IPR029063">
    <property type="entry name" value="SAM-dependent_MTases_sf"/>
</dbReference>
<evidence type="ECO:0000256" key="2">
    <source>
        <dbReference type="ARBA" id="ARBA00022679"/>
    </source>
</evidence>
<comment type="caution">
    <text evidence="5">The sequence shown here is derived from an EMBL/GenBank/DDBJ whole genome shotgun (WGS) entry which is preliminary data.</text>
</comment>
<sequence>MDYQTYYQQFQEEKRFLSQALSIEHWMTMQIIMELPLKKGMKILEVGAGCGAYSTTLAKLGYEVVAIEPVRRNVKVLKEQARDLPITVIHADHQALQHFEDGQFDVVLCLGPMYHLHEQSQQELCLKEAWRVCRCALLCAFVNEEAVFVSEALYQANQSMLLSEDYERENMQIKDGVFVFFDPSEITALYRRLGISNDHLYAVDPFSEVKYDVINAFTDAQLDEWKRYIWKHRENPHYYGASNHLLMMSLK</sequence>
<dbReference type="SUPFAM" id="SSF53335">
    <property type="entry name" value="S-adenosyl-L-methionine-dependent methyltransferases"/>
    <property type="match status" value="1"/>
</dbReference>
<evidence type="ECO:0000256" key="1">
    <source>
        <dbReference type="ARBA" id="ARBA00022603"/>
    </source>
</evidence>
<dbReference type="EMBL" id="JANGCH010000002">
    <property type="protein sequence ID" value="MCQ5120967.1"/>
    <property type="molecule type" value="Genomic_DNA"/>
</dbReference>
<dbReference type="Pfam" id="PF08241">
    <property type="entry name" value="Methyltransf_11"/>
    <property type="match status" value="1"/>
</dbReference>
<dbReference type="Proteomes" id="UP001524435">
    <property type="component" value="Unassembled WGS sequence"/>
</dbReference>
<dbReference type="RefSeq" id="WP_178200960.1">
    <property type="nucleotide sequence ID" value="NZ_JANGCH010000002.1"/>
</dbReference>
<dbReference type="GO" id="GO:0032259">
    <property type="term" value="P:methylation"/>
    <property type="evidence" value="ECO:0007669"/>
    <property type="project" value="UniProtKB-KW"/>
</dbReference>
<proteinExistence type="predicted"/>
<reference evidence="5 6" key="1">
    <citation type="submission" date="2022-06" db="EMBL/GenBank/DDBJ databases">
        <title>Isolation of gut microbiota from human fecal samples.</title>
        <authorList>
            <person name="Pamer E.G."/>
            <person name="Barat B."/>
            <person name="Waligurski E."/>
            <person name="Medina S."/>
            <person name="Paddock L."/>
            <person name="Mostad J."/>
        </authorList>
    </citation>
    <scope>NUCLEOTIDE SEQUENCE [LARGE SCALE GENOMIC DNA]</scope>
    <source>
        <strain evidence="5 6">DFI.6.1</strain>
    </source>
</reference>
<dbReference type="GO" id="GO:0008168">
    <property type="term" value="F:methyltransferase activity"/>
    <property type="evidence" value="ECO:0007669"/>
    <property type="project" value="UniProtKB-KW"/>
</dbReference>
<evidence type="ECO:0000313" key="6">
    <source>
        <dbReference type="Proteomes" id="UP001524435"/>
    </source>
</evidence>
<protein>
    <submittedName>
        <fullName evidence="5">Class I SAM-dependent methyltransferase</fullName>
    </submittedName>
</protein>
<keyword evidence="6" id="KW-1185">Reference proteome</keyword>
<gene>
    <name evidence="5" type="ORF">NE663_01670</name>
</gene>
<dbReference type="PANTHER" id="PTHR43464:SF19">
    <property type="entry name" value="UBIQUINONE BIOSYNTHESIS O-METHYLTRANSFERASE, MITOCHONDRIAL"/>
    <property type="match status" value="1"/>
</dbReference>
<accession>A0ABT1SIL4</accession>
<keyword evidence="2" id="KW-0808">Transferase</keyword>
<keyword evidence="1 5" id="KW-0489">Methyltransferase</keyword>
<dbReference type="InterPro" id="IPR013216">
    <property type="entry name" value="Methyltransf_11"/>
</dbReference>
<evidence type="ECO:0000256" key="3">
    <source>
        <dbReference type="ARBA" id="ARBA00022691"/>
    </source>
</evidence>
<dbReference type="CDD" id="cd02440">
    <property type="entry name" value="AdoMet_MTases"/>
    <property type="match status" value="1"/>
</dbReference>